<dbReference type="PANTHER" id="PTHR38797:SF4">
    <property type="entry name" value="NUCLEAR PORE COMPLEX PROTEIN NUP85"/>
    <property type="match status" value="1"/>
</dbReference>
<reference evidence="1" key="1">
    <citation type="submission" date="2021-03" db="EMBL/GenBank/DDBJ databases">
        <authorList>
            <person name="Tagirdzhanova G."/>
        </authorList>
    </citation>
    <scope>NUCLEOTIDE SEQUENCE</scope>
</reference>
<dbReference type="InterPro" id="IPR022085">
    <property type="entry name" value="OpdG"/>
</dbReference>
<name>A0A8H3I856_9LECA</name>
<evidence type="ECO:0000313" key="1">
    <source>
        <dbReference type="EMBL" id="CAF9910975.1"/>
    </source>
</evidence>
<dbReference type="Proteomes" id="UP000664521">
    <property type="component" value="Unassembled WGS sequence"/>
</dbReference>
<evidence type="ECO:0000313" key="2">
    <source>
        <dbReference type="Proteomes" id="UP000664521"/>
    </source>
</evidence>
<keyword evidence="2" id="KW-1185">Reference proteome</keyword>
<dbReference type="InterPro" id="IPR053204">
    <property type="entry name" value="Oxopyrrolidines_Biosynth-assoc"/>
</dbReference>
<comment type="caution">
    <text evidence="1">The sequence shown here is derived from an EMBL/GenBank/DDBJ whole genome shotgun (WGS) entry which is preliminary data.</text>
</comment>
<accession>A0A8H3I856</accession>
<dbReference type="Pfam" id="PF12311">
    <property type="entry name" value="DUF3632"/>
    <property type="match status" value="1"/>
</dbReference>
<dbReference type="AlphaFoldDB" id="A0A8H3I856"/>
<organism evidence="1 2">
    <name type="scientific">Heterodermia speciosa</name>
    <dbReference type="NCBI Taxonomy" id="116794"/>
    <lineage>
        <taxon>Eukaryota</taxon>
        <taxon>Fungi</taxon>
        <taxon>Dikarya</taxon>
        <taxon>Ascomycota</taxon>
        <taxon>Pezizomycotina</taxon>
        <taxon>Lecanoromycetes</taxon>
        <taxon>OSLEUM clade</taxon>
        <taxon>Lecanoromycetidae</taxon>
        <taxon>Caliciales</taxon>
        <taxon>Physciaceae</taxon>
        <taxon>Heterodermia</taxon>
    </lineage>
</organism>
<dbReference type="PANTHER" id="PTHR38797">
    <property type="entry name" value="NUCLEAR PORE COMPLEX PROTEIN NUP85-RELATED"/>
    <property type="match status" value="1"/>
</dbReference>
<gene>
    <name evidence="1" type="ORF">HETSPECPRED_010255</name>
</gene>
<sequence>MYEEWFQSMADDEDMPAPNEINAVKDYINDKISANEAAVRCTSRIALEPNPDPTLLWSLFESVAVELPGTQDKVVELLAAIKKLPDPIRNGQEHRINGQKTFSELAYFAADFSDYWAGLRDSLRRAPDDPMGPEKWARINAFSARLTRKFVQDFRVKAIESIEDALEEKYLNDGKAREFFLSAAANQFIHGATALWNLGNDPGAVPRSGPFPSWIVWRAGFEIQSERDDVPAETKALLKLALEAMNSVAEEPEKRIWSLA</sequence>
<dbReference type="OrthoDB" id="3350591at2759"/>
<dbReference type="EMBL" id="CAJPDS010000009">
    <property type="protein sequence ID" value="CAF9910975.1"/>
    <property type="molecule type" value="Genomic_DNA"/>
</dbReference>
<protein>
    <submittedName>
        <fullName evidence="1">Uncharacterized protein</fullName>
    </submittedName>
</protein>
<proteinExistence type="predicted"/>